<dbReference type="EMBL" id="JAFLEQ010000003">
    <property type="protein sequence ID" value="MBN9643502.1"/>
    <property type="molecule type" value="Genomic_DNA"/>
</dbReference>
<organism evidence="2 3">
    <name type="scientific">Corynebacterium mendelii</name>
    <dbReference type="NCBI Taxonomy" id="2765362"/>
    <lineage>
        <taxon>Bacteria</taxon>
        <taxon>Bacillati</taxon>
        <taxon>Actinomycetota</taxon>
        <taxon>Actinomycetes</taxon>
        <taxon>Mycobacteriales</taxon>
        <taxon>Corynebacteriaceae</taxon>
        <taxon>Corynebacterium</taxon>
    </lineage>
</organism>
<dbReference type="Proteomes" id="UP000664332">
    <property type="component" value="Unassembled WGS sequence"/>
</dbReference>
<dbReference type="InterPro" id="IPR024705">
    <property type="entry name" value="Ssp411"/>
</dbReference>
<comment type="caution">
    <text evidence="2">The sequence shown here is derived from an EMBL/GenBank/DDBJ whole genome shotgun (WGS) entry which is preliminary data.</text>
</comment>
<sequence>MADRLSNSTSPFLADHADDPIDWWGWGSDALEEARARDVPVMIVIGYSSCQWCRTMSQESFTVDDTARLINDTMVSVLVDRNQNPDVDSLYLAAAQALGQSAGWPLIVFTDCDGRPFYASTYLPPATRGGRLGFADVISGIADTWQNNRQRLTDIAASAGEVLIEHAATSGTGDPATEDDCVRVRAAGFNRLLQWEDRVNGGFGGAPKFLRPSILLALARRVENTGSESLSSALRRAFNAIVTGAIHDQVGGGFFHYTADNAWMVPQCEKRLSDSALMMRALAAYASVGSDFMARHALRATLGFVLTEMQLPGCGFATSLDSHTDGVEGKSYLLNRPQLKRILGEDMGRKAARLFDIPDHPRSPKFHTGSVPVLATDPPSADQLDAIRKVLITARRAEQGPRRDENLVMEYNGQAIVGMVEAAHVLGGRTALQAVLAAAAAVEVAGLSLIDPDNRRHKREPGGAAATLADLAWWVLALLKVNEHTGNHWQLAVELLADIEHDYADPLHPGRYFDSREPVAGTGLKTHRCFDSVTPASAAVLTEALVVAHATALAVDDGDLAATFAERARALFLANAPLISADATRAGSWLAVGELIDSGPTYAVVRASRDRDLRHTRALLDSTALIFPEGTGGIVITDACLRDAEAVAGEPVVQLRRPRIMGTGY</sequence>
<evidence type="ECO:0000259" key="1">
    <source>
        <dbReference type="Pfam" id="PF03190"/>
    </source>
</evidence>
<dbReference type="AlphaFoldDB" id="A0A939E109"/>
<accession>A0A939E109</accession>
<dbReference type="GO" id="GO:0005975">
    <property type="term" value="P:carbohydrate metabolic process"/>
    <property type="evidence" value="ECO:0007669"/>
    <property type="project" value="InterPro"/>
</dbReference>
<protein>
    <submittedName>
        <fullName evidence="2">Thioredoxin domain-containing protein</fullName>
    </submittedName>
</protein>
<name>A0A939E109_9CORY</name>
<dbReference type="SUPFAM" id="SSF52833">
    <property type="entry name" value="Thioredoxin-like"/>
    <property type="match status" value="1"/>
</dbReference>
<dbReference type="RefSeq" id="WP_207118204.1">
    <property type="nucleotide sequence ID" value="NZ_JAFLEQ010000003.1"/>
</dbReference>
<dbReference type="PANTHER" id="PTHR42899">
    <property type="entry name" value="SPERMATOGENESIS-ASSOCIATED PROTEIN 20"/>
    <property type="match status" value="1"/>
</dbReference>
<dbReference type="PANTHER" id="PTHR42899:SF1">
    <property type="entry name" value="SPERMATOGENESIS-ASSOCIATED PROTEIN 20"/>
    <property type="match status" value="1"/>
</dbReference>
<proteinExistence type="predicted"/>
<gene>
    <name evidence="2" type="ORF">JZY06_02500</name>
</gene>
<feature type="domain" description="Spermatogenesis-associated protein 20-like TRX" evidence="1">
    <location>
        <begin position="3"/>
        <end position="159"/>
    </location>
</feature>
<keyword evidence="3" id="KW-1185">Reference proteome</keyword>
<dbReference type="InterPro" id="IPR004879">
    <property type="entry name" value="Ssp411-like_TRX"/>
</dbReference>
<dbReference type="Pfam" id="PF03190">
    <property type="entry name" value="Thioredox_DsbH"/>
    <property type="match status" value="1"/>
</dbReference>
<dbReference type="InterPro" id="IPR036249">
    <property type="entry name" value="Thioredoxin-like_sf"/>
</dbReference>
<dbReference type="PIRSF" id="PIRSF006402">
    <property type="entry name" value="UCP006402_thioredoxin"/>
    <property type="match status" value="1"/>
</dbReference>
<evidence type="ECO:0000313" key="3">
    <source>
        <dbReference type="Proteomes" id="UP000664332"/>
    </source>
</evidence>
<dbReference type="InterPro" id="IPR008928">
    <property type="entry name" value="6-hairpin_glycosidase_sf"/>
</dbReference>
<dbReference type="Gene3D" id="3.40.30.10">
    <property type="entry name" value="Glutaredoxin"/>
    <property type="match status" value="1"/>
</dbReference>
<reference evidence="2" key="1">
    <citation type="submission" date="2021-03" db="EMBL/GenBank/DDBJ databases">
        <authorList>
            <person name="Sun Q."/>
        </authorList>
    </citation>
    <scope>NUCLEOTIDE SEQUENCE</scope>
    <source>
        <strain evidence="2">CCM 8862</strain>
    </source>
</reference>
<dbReference type="SUPFAM" id="SSF48208">
    <property type="entry name" value="Six-hairpin glycosidases"/>
    <property type="match status" value="1"/>
</dbReference>
<evidence type="ECO:0000313" key="2">
    <source>
        <dbReference type="EMBL" id="MBN9643502.1"/>
    </source>
</evidence>